<keyword evidence="1" id="KW-0812">Transmembrane</keyword>
<dbReference type="GO" id="GO:0042802">
    <property type="term" value="F:identical protein binding"/>
    <property type="evidence" value="ECO:0007669"/>
    <property type="project" value="TreeGrafter"/>
</dbReference>
<name>A0A9D2JLM5_9FIRM</name>
<dbReference type="Pfam" id="PF14501">
    <property type="entry name" value="HATPase_c_5"/>
    <property type="match status" value="1"/>
</dbReference>
<feature type="transmembrane region" description="Helical" evidence="1">
    <location>
        <begin position="180"/>
        <end position="200"/>
    </location>
</feature>
<dbReference type="Gene3D" id="3.30.565.10">
    <property type="entry name" value="Histidine kinase-like ATPase, C-terminal domain"/>
    <property type="match status" value="1"/>
</dbReference>
<dbReference type="EMBL" id="DXBJ01000004">
    <property type="protein sequence ID" value="HIZ57014.1"/>
    <property type="molecule type" value="Genomic_DNA"/>
</dbReference>
<proteinExistence type="predicted"/>
<dbReference type="InterPro" id="IPR036890">
    <property type="entry name" value="HATPase_C_sf"/>
</dbReference>
<dbReference type="InterPro" id="IPR032834">
    <property type="entry name" value="NatK-like_C"/>
</dbReference>
<evidence type="ECO:0000313" key="4">
    <source>
        <dbReference type="Proteomes" id="UP000824065"/>
    </source>
</evidence>
<accession>A0A9D2JLM5</accession>
<dbReference type="PANTHER" id="PTHR40448:SF1">
    <property type="entry name" value="TWO-COMPONENT SENSOR HISTIDINE KINASE"/>
    <property type="match status" value="1"/>
</dbReference>
<reference evidence="3" key="1">
    <citation type="journal article" date="2021" name="PeerJ">
        <title>Extensive microbial diversity within the chicken gut microbiome revealed by metagenomics and culture.</title>
        <authorList>
            <person name="Gilroy R."/>
            <person name="Ravi A."/>
            <person name="Getino M."/>
            <person name="Pursley I."/>
            <person name="Horton D.L."/>
            <person name="Alikhan N.F."/>
            <person name="Baker D."/>
            <person name="Gharbi K."/>
            <person name="Hall N."/>
            <person name="Watson M."/>
            <person name="Adriaenssens E.M."/>
            <person name="Foster-Nyarko E."/>
            <person name="Jarju S."/>
            <person name="Secka A."/>
            <person name="Antonio M."/>
            <person name="Oren A."/>
            <person name="Chaudhuri R.R."/>
            <person name="La Ragione R."/>
            <person name="Hildebrand F."/>
            <person name="Pallen M.J."/>
        </authorList>
    </citation>
    <scope>NUCLEOTIDE SEQUENCE</scope>
    <source>
        <strain evidence="3">ChiBcec16-3735</strain>
    </source>
</reference>
<feature type="transmembrane region" description="Helical" evidence="1">
    <location>
        <begin position="84"/>
        <end position="108"/>
    </location>
</feature>
<sequence length="421" mass="45965">MNERLLVALSCGGEFVAALQIEAAILGRGRLPRWAAALLLCLLWVGSQVLWGTYVPYSPWALTFNALRMLAAAFFFGGGLLQKAFSVVVCGVVILGYGNTVGALAAGLNKMPMSEIWRLPQSILLYGVVLNALLYLGIRLLRRWIGAIDPVQKMVGTVYICLIALLNVILTNFGQDTNQYSYMVLICILLILATLVYFALFTMLSVRSTQASQTEARMKIEQERADALMESYQSQRRLTHEFTNHMGAVGFYLEQGDVEGARAYLASVSKAVAAGTAVVDTHNPLLDAVLSKEYRQAARSGVLLNFDLCDLARFPLQNAELVTLFCNLLDNAIRGAAEADPPQVTLRIKKLDGAFVISVRNRVARDIPLTAGELPASTKAEPGHGMGLANVQSVLERYGGEYVLSCRNRWFCFTGSVPEAG</sequence>
<dbReference type="AlphaFoldDB" id="A0A9D2JLM5"/>
<feature type="transmembrane region" description="Helical" evidence="1">
    <location>
        <begin position="154"/>
        <end position="174"/>
    </location>
</feature>
<feature type="transmembrane region" description="Helical" evidence="1">
    <location>
        <begin position="34"/>
        <end position="51"/>
    </location>
</feature>
<protein>
    <submittedName>
        <fullName evidence="3">GHKL domain-containing protein</fullName>
    </submittedName>
</protein>
<evidence type="ECO:0000256" key="1">
    <source>
        <dbReference type="SAM" id="Phobius"/>
    </source>
</evidence>
<feature type="domain" description="Sensor histidine kinase NatK-like C-terminal" evidence="2">
    <location>
        <begin position="318"/>
        <end position="412"/>
    </location>
</feature>
<feature type="transmembrane region" description="Helical" evidence="1">
    <location>
        <begin position="123"/>
        <end position="142"/>
    </location>
</feature>
<dbReference type="Proteomes" id="UP000824065">
    <property type="component" value="Unassembled WGS sequence"/>
</dbReference>
<feature type="transmembrane region" description="Helical" evidence="1">
    <location>
        <begin position="57"/>
        <end position="77"/>
    </location>
</feature>
<dbReference type="SUPFAM" id="SSF55874">
    <property type="entry name" value="ATPase domain of HSP90 chaperone/DNA topoisomerase II/histidine kinase"/>
    <property type="match status" value="1"/>
</dbReference>
<dbReference type="PANTHER" id="PTHR40448">
    <property type="entry name" value="TWO-COMPONENT SENSOR HISTIDINE KINASE"/>
    <property type="match status" value="1"/>
</dbReference>
<evidence type="ECO:0000313" key="3">
    <source>
        <dbReference type="EMBL" id="HIZ57014.1"/>
    </source>
</evidence>
<evidence type="ECO:0000259" key="2">
    <source>
        <dbReference type="Pfam" id="PF14501"/>
    </source>
</evidence>
<gene>
    <name evidence="3" type="ORF">H9725_00245</name>
</gene>
<feature type="transmembrane region" description="Helical" evidence="1">
    <location>
        <begin position="6"/>
        <end position="27"/>
    </location>
</feature>
<reference evidence="3" key="2">
    <citation type="submission" date="2021-04" db="EMBL/GenBank/DDBJ databases">
        <authorList>
            <person name="Gilroy R."/>
        </authorList>
    </citation>
    <scope>NUCLEOTIDE SEQUENCE</scope>
    <source>
        <strain evidence="3">ChiBcec16-3735</strain>
    </source>
</reference>
<organism evidence="3 4">
    <name type="scientific">Candidatus Faecalibacterium gallistercoris</name>
    <dbReference type="NCBI Taxonomy" id="2838579"/>
    <lineage>
        <taxon>Bacteria</taxon>
        <taxon>Bacillati</taxon>
        <taxon>Bacillota</taxon>
        <taxon>Clostridia</taxon>
        <taxon>Eubacteriales</taxon>
        <taxon>Oscillospiraceae</taxon>
        <taxon>Faecalibacterium</taxon>
    </lineage>
</organism>
<keyword evidence="1" id="KW-1133">Transmembrane helix</keyword>
<comment type="caution">
    <text evidence="3">The sequence shown here is derived from an EMBL/GenBank/DDBJ whole genome shotgun (WGS) entry which is preliminary data.</text>
</comment>
<keyword evidence="1" id="KW-0472">Membrane</keyword>
<dbReference type="CDD" id="cd16935">
    <property type="entry name" value="HATPase_AgrC-ComD-like"/>
    <property type="match status" value="1"/>
</dbReference>